<gene>
    <name evidence="5" type="ORF">FCL38_27465</name>
    <name evidence="4" type="ORF">FHS02_004183</name>
</gene>
<evidence type="ECO:0000259" key="3">
    <source>
        <dbReference type="Pfam" id="PF16537"/>
    </source>
</evidence>
<protein>
    <submittedName>
        <fullName evidence="4">General secretion pathway protein B</fullName>
    </submittedName>
</protein>
<evidence type="ECO:0000256" key="1">
    <source>
        <dbReference type="SAM" id="MobiDB-lite"/>
    </source>
</evidence>
<organism evidence="4 7">
    <name type="scientific">Pseudoduganella umbonata</name>
    <dbReference type="NCBI Taxonomy" id="864828"/>
    <lineage>
        <taxon>Bacteria</taxon>
        <taxon>Pseudomonadati</taxon>
        <taxon>Pseudomonadota</taxon>
        <taxon>Betaproteobacteria</taxon>
        <taxon>Burkholderiales</taxon>
        <taxon>Oxalobacteraceae</taxon>
        <taxon>Telluria group</taxon>
        <taxon>Pseudoduganella</taxon>
    </lineage>
</organism>
<feature type="transmembrane region" description="Helical" evidence="2">
    <location>
        <begin position="42"/>
        <end position="61"/>
    </location>
</feature>
<keyword evidence="2" id="KW-0472">Membrane</keyword>
<feature type="domain" description="Type II secretion system protein GspB C-terminal" evidence="3">
    <location>
        <begin position="181"/>
        <end position="239"/>
    </location>
</feature>
<evidence type="ECO:0000313" key="5">
    <source>
        <dbReference type="EMBL" id="QCP13752.1"/>
    </source>
</evidence>
<dbReference type="OrthoDB" id="5432325at2"/>
<proteinExistence type="predicted"/>
<dbReference type="EMBL" id="JACHXS010000008">
    <property type="protein sequence ID" value="MBB3223340.1"/>
    <property type="molecule type" value="Genomic_DNA"/>
</dbReference>
<dbReference type="InterPro" id="IPR032389">
    <property type="entry name" value="GspB_C"/>
</dbReference>
<feature type="compositionally biased region" description="Basic and acidic residues" evidence="1">
    <location>
        <begin position="160"/>
        <end position="171"/>
    </location>
</feature>
<dbReference type="RefSeq" id="WP_137316531.1">
    <property type="nucleotide sequence ID" value="NZ_CP040017.1"/>
</dbReference>
<accession>A0A4P8HXQ8</accession>
<reference evidence="5 6" key="1">
    <citation type="submission" date="2019-05" db="EMBL/GenBank/DDBJ databases">
        <title>Draft Genome Sequences of Six Type Strains of the Genus Massilia.</title>
        <authorList>
            <person name="Miess H."/>
            <person name="Frediansyhah A."/>
            <person name="Gross H."/>
        </authorList>
    </citation>
    <scope>NUCLEOTIDE SEQUENCE [LARGE SCALE GENOMIC DNA]</scope>
    <source>
        <strain evidence="5 6">DSMZ 26121</strain>
    </source>
</reference>
<evidence type="ECO:0000313" key="4">
    <source>
        <dbReference type="EMBL" id="MBB3223340.1"/>
    </source>
</evidence>
<dbReference type="GO" id="GO:0015627">
    <property type="term" value="C:type II protein secretion system complex"/>
    <property type="evidence" value="ECO:0007669"/>
    <property type="project" value="InterPro"/>
</dbReference>
<evidence type="ECO:0000313" key="7">
    <source>
        <dbReference type="Proteomes" id="UP000584325"/>
    </source>
</evidence>
<reference evidence="4 7" key="2">
    <citation type="submission" date="2020-08" db="EMBL/GenBank/DDBJ databases">
        <title>Genomic Encyclopedia of Type Strains, Phase III (KMG-III): the genomes of soil and plant-associated and newly described type strains.</title>
        <authorList>
            <person name="Whitman W."/>
        </authorList>
    </citation>
    <scope>NUCLEOTIDE SEQUENCE [LARGE SCALE GENOMIC DNA]</scope>
    <source>
        <strain evidence="4 7">CECT 7753</strain>
    </source>
</reference>
<evidence type="ECO:0000256" key="2">
    <source>
        <dbReference type="SAM" id="Phobius"/>
    </source>
</evidence>
<feature type="compositionally biased region" description="Pro residues" evidence="1">
    <location>
        <begin position="103"/>
        <end position="134"/>
    </location>
</feature>
<keyword evidence="2" id="KW-1133">Transmembrane helix</keyword>
<dbReference type="AlphaFoldDB" id="A0A4P8HXQ8"/>
<dbReference type="Pfam" id="PF16537">
    <property type="entry name" value="T2SSB"/>
    <property type="match status" value="1"/>
</dbReference>
<feature type="region of interest" description="Disordered" evidence="1">
    <location>
        <begin position="96"/>
        <end position="171"/>
    </location>
</feature>
<evidence type="ECO:0000313" key="6">
    <source>
        <dbReference type="Proteomes" id="UP000298763"/>
    </source>
</evidence>
<keyword evidence="2" id="KW-0812">Transmembrane</keyword>
<keyword evidence="6" id="KW-1185">Reference proteome</keyword>
<dbReference type="Proteomes" id="UP000298763">
    <property type="component" value="Chromosome"/>
</dbReference>
<name>A0A4P8HXQ8_9BURK</name>
<sequence length="240" mass="24953">MSYILEALKKAQAERQLGETPGIHAHVPDVAASAGAPLRKPLAAVVAAMAAVIVVLAVVVWRQAATPVQPVVVAQPQARAAVAPVVPAERAPAPAPAAAQAPVPAPASTPAPAPTATPAPAPAPRVPIETPPAPVAVKAPEPVVRDEAPPQASAAPKSGESPREEPVQALRDLPEPIRRAIPPVAMSGYMYSPNPADRLVLIDKVLRREGDEVAPGLVLERLEPKGAVFAFRGYRYRMPY</sequence>
<dbReference type="Proteomes" id="UP000584325">
    <property type="component" value="Unassembled WGS sequence"/>
</dbReference>
<dbReference type="EMBL" id="CP040017">
    <property type="protein sequence ID" value="QCP13752.1"/>
    <property type="molecule type" value="Genomic_DNA"/>
</dbReference>